<dbReference type="Proteomes" id="UP001381693">
    <property type="component" value="Unassembled WGS sequence"/>
</dbReference>
<accession>A0AAN8XST5</accession>
<evidence type="ECO:0000313" key="2">
    <source>
        <dbReference type="EMBL" id="KAK7083615.1"/>
    </source>
</evidence>
<organism evidence="2 3">
    <name type="scientific">Halocaridina rubra</name>
    <name type="common">Hawaiian red shrimp</name>
    <dbReference type="NCBI Taxonomy" id="373956"/>
    <lineage>
        <taxon>Eukaryota</taxon>
        <taxon>Metazoa</taxon>
        <taxon>Ecdysozoa</taxon>
        <taxon>Arthropoda</taxon>
        <taxon>Crustacea</taxon>
        <taxon>Multicrustacea</taxon>
        <taxon>Malacostraca</taxon>
        <taxon>Eumalacostraca</taxon>
        <taxon>Eucarida</taxon>
        <taxon>Decapoda</taxon>
        <taxon>Pleocyemata</taxon>
        <taxon>Caridea</taxon>
        <taxon>Atyoidea</taxon>
        <taxon>Atyidae</taxon>
        <taxon>Halocaridina</taxon>
    </lineage>
</organism>
<gene>
    <name evidence="2" type="ORF">SK128_016022</name>
</gene>
<feature type="region of interest" description="Disordered" evidence="1">
    <location>
        <begin position="67"/>
        <end position="104"/>
    </location>
</feature>
<proteinExistence type="predicted"/>
<protein>
    <submittedName>
        <fullName evidence="2">Uncharacterized protein</fullName>
    </submittedName>
</protein>
<feature type="compositionally biased region" description="Low complexity" evidence="1">
    <location>
        <begin position="87"/>
        <end position="96"/>
    </location>
</feature>
<comment type="caution">
    <text evidence="2">The sequence shown here is derived from an EMBL/GenBank/DDBJ whole genome shotgun (WGS) entry which is preliminary data.</text>
</comment>
<reference evidence="2 3" key="1">
    <citation type="submission" date="2023-11" db="EMBL/GenBank/DDBJ databases">
        <title>Halocaridina rubra genome assembly.</title>
        <authorList>
            <person name="Smith C."/>
        </authorList>
    </citation>
    <scope>NUCLEOTIDE SEQUENCE [LARGE SCALE GENOMIC DNA]</scope>
    <source>
        <strain evidence="2">EP-1</strain>
        <tissue evidence="2">Whole</tissue>
    </source>
</reference>
<name>A0AAN8XST5_HALRR</name>
<sequence>MFVKPFVNYKWHAHMPCIIILTVLSTPVYLSNYTEFTFLGNTYMIKFPRIPIKITLNTARSASDIHTTSNKGILPSETSVPRDPILSSLESSPNSDDSSDVIDPLSLQDTSSNNILLLNEGSANKSEPSHRNDTESLELPCQNASSNISGLSFELSVSDASVEPSGANIKDLADPQLNWNESSAAELLSKSRNANSSNSDKVVSHKIQSTVENHKVSRLELDIDNISMKPLPFMLNISNNANQSSFEEEAQDLKIKPYVDDVIIHNSSINKSDIISQLYNSTPNIYRDARFLFTIVKFENSFCGRGVASGTCYTWSQCRTYGGFPVAPCAKGYGVCCK</sequence>
<evidence type="ECO:0000256" key="1">
    <source>
        <dbReference type="SAM" id="MobiDB-lite"/>
    </source>
</evidence>
<dbReference type="AlphaFoldDB" id="A0AAN8XST5"/>
<feature type="non-terminal residue" evidence="2">
    <location>
        <position position="338"/>
    </location>
</feature>
<evidence type="ECO:0000313" key="3">
    <source>
        <dbReference type="Proteomes" id="UP001381693"/>
    </source>
</evidence>
<keyword evidence="3" id="KW-1185">Reference proteome</keyword>
<feature type="compositionally biased region" description="Polar residues" evidence="1">
    <location>
        <begin position="67"/>
        <end position="79"/>
    </location>
</feature>
<dbReference type="EMBL" id="JAXCGZ010002741">
    <property type="protein sequence ID" value="KAK7083615.1"/>
    <property type="molecule type" value="Genomic_DNA"/>
</dbReference>